<dbReference type="STRING" id="64971.SAMN05421831_11440"/>
<dbReference type="PANTHER" id="PTHR45138:SF9">
    <property type="entry name" value="DIGUANYLATE CYCLASE DGCM-RELATED"/>
    <property type="match status" value="1"/>
</dbReference>
<evidence type="ECO:0000259" key="4">
    <source>
        <dbReference type="PROSITE" id="PS50887"/>
    </source>
</evidence>
<dbReference type="NCBIfam" id="TIGR00254">
    <property type="entry name" value="GGDEF"/>
    <property type="match status" value="1"/>
</dbReference>
<accession>A0A1H6U4J4</accession>
<evidence type="ECO:0000256" key="2">
    <source>
        <dbReference type="ARBA" id="ARBA00012528"/>
    </source>
</evidence>
<dbReference type="OrthoDB" id="9812260at2"/>
<name>A0A1H6U4J4_9GAMM</name>
<dbReference type="InterPro" id="IPR050469">
    <property type="entry name" value="Diguanylate_Cyclase"/>
</dbReference>
<dbReference type="PROSITE" id="PS50887">
    <property type="entry name" value="GGDEF"/>
    <property type="match status" value="1"/>
</dbReference>
<proteinExistence type="predicted"/>
<dbReference type="Gene3D" id="3.30.70.270">
    <property type="match status" value="1"/>
</dbReference>
<dbReference type="EMBL" id="FNYH01000014">
    <property type="protein sequence ID" value="SEI87259.1"/>
    <property type="molecule type" value="Genomic_DNA"/>
</dbReference>
<dbReference type="FunFam" id="3.30.70.270:FF:000001">
    <property type="entry name" value="Diguanylate cyclase domain protein"/>
    <property type="match status" value="1"/>
</dbReference>
<reference evidence="6" key="1">
    <citation type="submission" date="2016-10" db="EMBL/GenBank/DDBJ databases">
        <authorList>
            <person name="Varghese N."/>
            <person name="Submissions S."/>
        </authorList>
    </citation>
    <scope>NUCLEOTIDE SEQUENCE [LARGE SCALE GENOMIC DNA]</scope>
    <source>
        <strain evidence="6">DSM 7165</strain>
    </source>
</reference>
<keyword evidence="6" id="KW-1185">Reference proteome</keyword>
<dbReference type="RefSeq" id="WP_093311936.1">
    <property type="nucleotide sequence ID" value="NZ_FNYH01000014.1"/>
</dbReference>
<protein>
    <recommendedName>
        <fullName evidence="2">diguanylate cyclase</fullName>
        <ecNumber evidence="2">2.7.7.65</ecNumber>
    </recommendedName>
</protein>
<dbReference type="Proteomes" id="UP000242999">
    <property type="component" value="Unassembled WGS sequence"/>
</dbReference>
<sequence length="434" mass="49877">MPRKDQAKVHGSFLLGMANTFYSISALSSCDVDSLIQNVSAEDWYPISYLNQLFEALRETEYYNPTLLHQAGQKFVLAWYENGGRNLGWGSIGQIKMQDNSQSLKLVFKDYDPERLFTRLLALDEEKGYAVLEVADMLPPDFTRAIFYHGTFLWGDLLWLDLQTEILAQEQDYTHAIYTYHFKKQDQQYSNQNINEFIDQLCLSQPADISPEMAQTLAWKLKGMSAQYTLEKQINERSSEMLGKALTEQVRIRNHLEKANQIIRLQSMQDSLTGLYNKRYFDEAANDLWHCIMRQQEKITIYMIDVDFFKKYNDSYGHIKGDEALQIVANCIKQNFKRQEDIVARFGGEEFIVATTDATDQQINEQAGNLIDKVKEANIPHTASLVAKHVTITIGTASIIPSEKTKLQKLIKAADKALYVAKEQGRNRHLHSVN</sequence>
<organism evidence="5 6">
    <name type="scientific">Allopseudospirillum japonicum</name>
    <dbReference type="NCBI Taxonomy" id="64971"/>
    <lineage>
        <taxon>Bacteria</taxon>
        <taxon>Pseudomonadati</taxon>
        <taxon>Pseudomonadota</taxon>
        <taxon>Gammaproteobacteria</taxon>
        <taxon>Oceanospirillales</taxon>
        <taxon>Oceanospirillaceae</taxon>
        <taxon>Allopseudospirillum</taxon>
    </lineage>
</organism>
<dbReference type="InterPro" id="IPR000160">
    <property type="entry name" value="GGDEF_dom"/>
</dbReference>
<dbReference type="InterPro" id="IPR043128">
    <property type="entry name" value="Rev_trsase/Diguanyl_cyclase"/>
</dbReference>
<dbReference type="EC" id="2.7.7.65" evidence="2"/>
<dbReference type="CDD" id="cd01949">
    <property type="entry name" value="GGDEF"/>
    <property type="match status" value="1"/>
</dbReference>
<dbReference type="AlphaFoldDB" id="A0A1H6U4J4"/>
<gene>
    <name evidence="5" type="ORF">SAMN05421831_11440</name>
</gene>
<dbReference type="SUPFAM" id="SSF55073">
    <property type="entry name" value="Nucleotide cyclase"/>
    <property type="match status" value="1"/>
</dbReference>
<evidence type="ECO:0000256" key="3">
    <source>
        <dbReference type="ARBA" id="ARBA00034247"/>
    </source>
</evidence>
<dbReference type="Pfam" id="PF00990">
    <property type="entry name" value="GGDEF"/>
    <property type="match status" value="1"/>
</dbReference>
<dbReference type="GO" id="GO:0005886">
    <property type="term" value="C:plasma membrane"/>
    <property type="evidence" value="ECO:0007669"/>
    <property type="project" value="TreeGrafter"/>
</dbReference>
<dbReference type="SMART" id="SM00267">
    <property type="entry name" value="GGDEF"/>
    <property type="match status" value="1"/>
</dbReference>
<evidence type="ECO:0000313" key="6">
    <source>
        <dbReference type="Proteomes" id="UP000242999"/>
    </source>
</evidence>
<dbReference type="InterPro" id="IPR029787">
    <property type="entry name" value="Nucleotide_cyclase"/>
</dbReference>
<feature type="domain" description="GGDEF" evidence="4">
    <location>
        <begin position="297"/>
        <end position="434"/>
    </location>
</feature>
<dbReference type="GO" id="GO:0043709">
    <property type="term" value="P:cell adhesion involved in single-species biofilm formation"/>
    <property type="evidence" value="ECO:0007669"/>
    <property type="project" value="TreeGrafter"/>
</dbReference>
<dbReference type="PANTHER" id="PTHR45138">
    <property type="entry name" value="REGULATORY COMPONENTS OF SENSORY TRANSDUCTION SYSTEM"/>
    <property type="match status" value="1"/>
</dbReference>
<dbReference type="GO" id="GO:1902201">
    <property type="term" value="P:negative regulation of bacterial-type flagellum-dependent cell motility"/>
    <property type="evidence" value="ECO:0007669"/>
    <property type="project" value="TreeGrafter"/>
</dbReference>
<comment type="catalytic activity">
    <reaction evidence="3">
        <text>2 GTP = 3',3'-c-di-GMP + 2 diphosphate</text>
        <dbReference type="Rhea" id="RHEA:24898"/>
        <dbReference type="ChEBI" id="CHEBI:33019"/>
        <dbReference type="ChEBI" id="CHEBI:37565"/>
        <dbReference type="ChEBI" id="CHEBI:58805"/>
        <dbReference type="EC" id="2.7.7.65"/>
    </reaction>
</comment>
<evidence type="ECO:0000313" key="5">
    <source>
        <dbReference type="EMBL" id="SEI87259.1"/>
    </source>
</evidence>
<dbReference type="PROSITE" id="PS51257">
    <property type="entry name" value="PROKAR_LIPOPROTEIN"/>
    <property type="match status" value="1"/>
</dbReference>
<evidence type="ECO:0000256" key="1">
    <source>
        <dbReference type="ARBA" id="ARBA00001946"/>
    </source>
</evidence>
<comment type="cofactor">
    <cofactor evidence="1">
        <name>Mg(2+)</name>
        <dbReference type="ChEBI" id="CHEBI:18420"/>
    </cofactor>
</comment>
<dbReference type="GO" id="GO:0052621">
    <property type="term" value="F:diguanylate cyclase activity"/>
    <property type="evidence" value="ECO:0007669"/>
    <property type="project" value="UniProtKB-EC"/>
</dbReference>